<keyword evidence="15 21" id="KW-0788">Thiol protease</keyword>
<dbReference type="InterPro" id="IPR013320">
    <property type="entry name" value="ConA-like_dom_sf"/>
</dbReference>
<evidence type="ECO:0000256" key="18">
    <source>
        <dbReference type="ARBA" id="ARBA00023136"/>
    </source>
</evidence>
<evidence type="ECO:0000256" key="11">
    <source>
        <dbReference type="ARBA" id="ARBA00022729"/>
    </source>
</evidence>
<feature type="transmembrane region" description="Helical" evidence="23">
    <location>
        <begin position="833"/>
        <end position="854"/>
    </location>
</feature>
<dbReference type="GO" id="GO:0005789">
    <property type="term" value="C:endoplasmic reticulum membrane"/>
    <property type="evidence" value="ECO:0007669"/>
    <property type="project" value="UniProtKB-SubCell"/>
</dbReference>
<feature type="transmembrane region" description="Helical" evidence="23">
    <location>
        <begin position="680"/>
        <end position="696"/>
    </location>
</feature>
<feature type="domain" description="Calpain catalytic" evidence="24">
    <location>
        <begin position="2596"/>
        <end position="2656"/>
    </location>
</feature>
<feature type="transmembrane region" description="Helical" evidence="23">
    <location>
        <begin position="702"/>
        <end position="724"/>
    </location>
</feature>
<dbReference type="GO" id="GO:0005886">
    <property type="term" value="C:plasma membrane"/>
    <property type="evidence" value="ECO:0007669"/>
    <property type="project" value="UniProtKB-SubCell"/>
</dbReference>
<keyword evidence="12" id="KW-0677">Repeat</keyword>
<dbReference type="Pfam" id="PF01067">
    <property type="entry name" value="Calpain_III"/>
    <property type="match status" value="1"/>
</dbReference>
<feature type="transmembrane region" description="Helical" evidence="23">
    <location>
        <begin position="321"/>
        <end position="338"/>
    </location>
</feature>
<feature type="compositionally biased region" description="Low complexity" evidence="22">
    <location>
        <begin position="369"/>
        <end position="386"/>
    </location>
</feature>
<evidence type="ECO:0000256" key="20">
    <source>
        <dbReference type="PIRSR" id="PIRSR622684-1"/>
    </source>
</evidence>
<feature type="transmembrane region" description="Helical" evidence="23">
    <location>
        <begin position="802"/>
        <end position="826"/>
    </location>
</feature>
<feature type="transmembrane region" description="Helical" evidence="23">
    <location>
        <begin position="870"/>
        <end position="891"/>
    </location>
</feature>
<feature type="transmembrane region" description="Helical" evidence="23">
    <location>
        <begin position="163"/>
        <end position="185"/>
    </location>
</feature>
<evidence type="ECO:0000256" key="21">
    <source>
        <dbReference type="PROSITE-ProRule" id="PRU00239"/>
    </source>
</evidence>
<evidence type="ECO:0000256" key="1">
    <source>
        <dbReference type="ARBA" id="ARBA00004337"/>
    </source>
</evidence>
<evidence type="ECO:0000256" key="7">
    <source>
        <dbReference type="ARBA" id="ARBA00022475"/>
    </source>
</evidence>
<gene>
    <name evidence="25" type="ORF">FPE_LOCUS21889</name>
</gene>
<keyword evidence="26" id="KW-1185">Reference proteome</keyword>
<dbReference type="Gene3D" id="2.60.120.200">
    <property type="match status" value="1"/>
</dbReference>
<dbReference type="InterPro" id="IPR036213">
    <property type="entry name" value="Calpain_III_sf"/>
</dbReference>
<dbReference type="PROSITE" id="PS00139">
    <property type="entry name" value="THIOL_PROTEASE_CYS"/>
    <property type="match status" value="1"/>
</dbReference>
<evidence type="ECO:0000256" key="3">
    <source>
        <dbReference type="ARBA" id="ARBA00004496"/>
    </source>
</evidence>
<evidence type="ECO:0000256" key="23">
    <source>
        <dbReference type="SAM" id="Phobius"/>
    </source>
</evidence>
<dbReference type="InterPro" id="IPR001300">
    <property type="entry name" value="Peptidase_C2_calpain_cat"/>
</dbReference>
<evidence type="ECO:0000256" key="14">
    <source>
        <dbReference type="ARBA" id="ARBA00022801"/>
    </source>
</evidence>
<evidence type="ECO:0000256" key="19">
    <source>
        <dbReference type="ARBA" id="ARBA00079208"/>
    </source>
</evidence>
<feature type="active site" evidence="20 21">
    <location>
        <position position="2542"/>
    </location>
</feature>
<feature type="transmembrane region" description="Helical" evidence="23">
    <location>
        <begin position="130"/>
        <end position="151"/>
    </location>
</feature>
<feature type="transmembrane region" description="Helical" evidence="23">
    <location>
        <begin position="1575"/>
        <end position="1594"/>
    </location>
</feature>
<comment type="subcellular location">
    <subcellularLocation>
        <location evidence="4">Cell membrane</location>
        <topology evidence="4">Multi-pass membrane protein</topology>
    </subcellularLocation>
    <subcellularLocation>
        <location evidence="3">Cytoplasm</location>
    </subcellularLocation>
    <subcellularLocation>
        <location evidence="2">Endoplasmic reticulum membrane</location>
        <topology evidence="2">Multi-pass membrane protein</topology>
    </subcellularLocation>
    <subcellularLocation>
        <location evidence="1">Endosome membrane</location>
        <topology evidence="1">Multi-pass membrane protein</topology>
    </subcellularLocation>
</comment>
<keyword evidence="6" id="KW-0217">Developmental protein</keyword>
<dbReference type="CDD" id="cd00214">
    <property type="entry name" value="Calpain_III"/>
    <property type="match status" value="1"/>
</dbReference>
<feature type="transmembrane region" description="Helical" evidence="23">
    <location>
        <begin position="293"/>
        <end position="315"/>
    </location>
</feature>
<keyword evidence="18 23" id="KW-0472">Membrane</keyword>
<dbReference type="InterPro" id="IPR022682">
    <property type="entry name" value="Calpain_domain_III"/>
</dbReference>
<evidence type="ECO:0000256" key="12">
    <source>
        <dbReference type="ARBA" id="ARBA00022737"/>
    </source>
</evidence>
<dbReference type="PANTHER" id="PTHR10183">
    <property type="entry name" value="CALPAIN"/>
    <property type="match status" value="1"/>
</dbReference>
<feature type="transmembrane region" description="Helical" evidence="23">
    <location>
        <begin position="752"/>
        <end position="773"/>
    </location>
</feature>
<feature type="transmembrane region" description="Helical" evidence="23">
    <location>
        <begin position="929"/>
        <end position="952"/>
    </location>
</feature>
<evidence type="ECO:0000256" key="16">
    <source>
        <dbReference type="ARBA" id="ARBA00022824"/>
    </source>
</evidence>
<feature type="active site" evidence="20 21">
    <location>
        <position position="2364"/>
    </location>
</feature>
<feature type="transmembrane region" description="Helical" evidence="23">
    <location>
        <begin position="996"/>
        <end position="1018"/>
    </location>
</feature>
<evidence type="ECO:0000256" key="22">
    <source>
        <dbReference type="SAM" id="MobiDB-lite"/>
    </source>
</evidence>
<keyword evidence="14 21" id="KW-0378">Hydrolase</keyword>
<evidence type="ECO:0000256" key="17">
    <source>
        <dbReference type="ARBA" id="ARBA00022989"/>
    </source>
</evidence>
<keyword evidence="11" id="KW-0732">Signal</keyword>
<keyword evidence="17 23" id="KW-1133">Transmembrane helix</keyword>
<dbReference type="PRINTS" id="PR00704">
    <property type="entry name" value="CALPAIN"/>
</dbReference>
<dbReference type="EMBL" id="OU503048">
    <property type="protein sequence ID" value="CAI9774459.1"/>
    <property type="molecule type" value="Genomic_DNA"/>
</dbReference>
<dbReference type="Gene3D" id="2.60.120.380">
    <property type="match status" value="1"/>
</dbReference>
<feature type="transmembrane region" description="Helical" evidence="23">
    <location>
        <begin position="1480"/>
        <end position="1501"/>
    </location>
</feature>
<sequence>MEGKEHGLMLACVISGTLFSVLGSASFVILWLVNWRPWRIYSWIFARKWPEFLQGPQLGILCGFLSLCAWMIVISPVVVLIIWGSWLILILGQDIIGLAVIMAGVALVLAFYSIMLWWRTQWQSSRAVAVLLLLAVGLLCAYELCAVYVTTGVKASEQYSPSGFFFGVSAIALAINMLFICRMVFNGNGLDVDEYVRRAYKYAYSDCIEVGPVAFLTEPPDPNELYPRQSRRASHLGLLYLGSIVVLLVYSILYGLTAKESHWLGAITSSAVIILDWNMGACLYGYQLLRNRVAALFVAGLSRVFLICFGVHYWFLGHCTSYAVVASVLLGAAVSRHLSVTNPSAARRDALHTTVIRLREGFRRKDQNSSSSSSEGCGSSVKRSSSADAGHLGTATAPCTGEVTSWNNVEGNHSDKSIDSGRPSLALHSSSYRSVVQETEVGPSYTDKNFDHNSSLVVCPSSGMESQGGESSASTSLNQAMDLNLALAFQEKLSDPRITSMLKRRSRRGELELTSLLQDKGLDPNFAVMLKENGLDPRILALLQRSSLDADRDHRDNTNTNIVDSNGVDNVLPNQISFSEELRLRGLEKWLRLCRLMLHHIAGTPERAWVLFSFVFSIETTIVAIFRPKAIHLIDVTHQQFEFGIAVLLLSPVVCSIMAFLRSLQSEELSMTSKPRKYGFIAWLLSTSVGLLLSFLSKSSVLLGLSLTLPLMVACLSIGVPLWIRNGYQFWVSRVGNASHAGNHGILGRKEVIVFFICISLFVGSVLALGAIVSAKPLDNLKYKGWNSDQNSVSSPYTSSVYIGWAMASAIALIVTGVLPIVSWFATYRFSHSAAVCIGLFAAILVGFCGASYMEVVSSRNDQSPTNADFLAALLPLICIPALLSLYSGLLKWKDDNWKLSQGAYVFIIIGLLLLFGAISAIIVTVEPWTIGAAFLLVLLLLVLAIGVIHYWASNNFYLTRQQMLFVCFVAFLLALAAFFVGWFQGKAFVGASVGYFSFLFLLAGRALTVLLSPPIVVYSPRVLPVYIYDAHADSGKNVSAAFLMLYGVALATEGWGVVASLKIYPPFAGAAVSAITLVVAFGFAVSRPCLTLKMVEDAVHFLSKETIIQAIARSATKTRNALSGTYSAPQRSASSAALLVGDPTVARDRAGNFVLPRDDVMKLRDRLRNEELAAGSFFSRLRSRRILRHEATSDVGHKREMCAHARILGLEEAIDTEWVYMWDKFGGYLLLLLSLTAKAERVQDEVRLRLFLDSIGFSDLSAKKIKKWMPEDHRQFEIIQESYIREKEIEEEILMQRREEEGRGKERRKALLEKEERKWKEIEASLISSIPNAGSREAAAMAAAVRAVGGDSLLEDSFARERVSSIAYRIRATQLSDRALQTGLAGAVCILDDEPTTSGRRCGQIDPGLCQSQKVSFSISVMIQPESGPVCLLGTEFQKISFSEVLPRPFVAILVAFCGASYMEVVSSRNDQSPTKADFLAALLPLMCIPALLSLCSGLLKWKDDNWKLSRGAYVFIIIGLLLFFGAMSAIIVTVQPWTIGASFLLVILLLVLAIGVIHYWASNNFYLTRLQTLFVCFVAFLLALAAFLVGWFQDKAFVGASVGYFSFLFLLAGRAFTVLLSPPIVVYSPRVLPVYIYDAHADTGKNVSAAFLMLYGIALATEGWGVVASLKIYPPFAGAAVSAITLVVAFGFAVSRPCLTLKMVEDAVHFLSKETIIQAIARSATKTRNALSGTYSAPQRSASSAALLVGDPTVARDRAGNFVLPRADVMKLRDRLRNEELAAGSFFSRLRSRRILRHESIGDVSHKREMCAHARILALEEAIDTEWVYMWDKFGGYLLLLLSLTAKAERVQDEVRLRLFLDSIGFSDLSAKKIKKWMPEDRRQFEIIQESYIREKEMEEEILMQRREEEGRGKERRKALLDKEERKWKEIEASLISSIPNAGSREAAAMAAAVRAVGGDSLLDDSFARERVSSIAYRIRATQLSDRALQTGLTGAICILDDEPTTSGRRCGQIDPGLCQSQKVSFSVSVMIQPESGPVCLLGTEFQKKVCWEILVAGSEQGIEAGQVGLRLITKGDRQTTVAKEWSISSSSIADGRWHIVTMTIDADLGEATCFIDGGYDGYQPGLPLNVGNGIWEQGTEVWLGVRPPTDVDAFGRSDSEGAESKMHIMDGFLWGRCLNEDEIAALAAAMGSSDHNTMDILDDNWQWTSSPPRVEDWESDPADVDLYDRDDVDWDGQYSSGRKRRSDREGVVVDVDSFTRRLRKPRMETQEEINQRMRSVELAVKEALLARGESQFTDQEFPPNDRSLFVDPDNPPSKLQVVSEWMRPIEIVKEKHLDSDPCLFLGRANPSDVCQGRLGDCWFLSAVAVLTEVSRISEVIITPQYNEEGIYTVRFCIQGEWVPVVVDDWIPCESPGKPAFATSRKGNELWVSVLEKAYAKLHGSYEALEGGLVQDALVDLTGGAGEEIDIRSAEAQIDLASGRLWSQLLRFKQEGFLLGAGSPSGSDVHVSSSGIVQGHAYSILQVREVDGNKLVQIRNPWANEVEWNGPWSDSSPEWTDRMKHKLKHVPQAKDGIFWMSWQDFLIHFWSIYIRNPWANEVEWNGPWSDSSPEWTDRMKHKLKHVPQAKDGIFWMSWQDFQIHFRSIYVCRVYPPEMRCSVHSQWRGYSAGGCQDYDTWHQNPQFRLRAMGPDASLPIHVFITLTQGVSFSRTTAGFKNFQSSHDSQMFYIGMRILKTRGRRAAYNIYLHESVGGTDYVNSREISCEMVLDPDPKGYTIVPTTIHPGEEAPFVLSVFTKASIALEAL</sequence>
<dbReference type="InterPro" id="IPR022684">
    <property type="entry name" value="Calpain_cysteine_protease"/>
</dbReference>
<protein>
    <recommendedName>
        <fullName evidence="19">Protein DEFECTIVE KERNEL 1</fullName>
    </recommendedName>
</protein>
<evidence type="ECO:0000313" key="25">
    <source>
        <dbReference type="EMBL" id="CAI9774459.1"/>
    </source>
</evidence>
<evidence type="ECO:0000256" key="5">
    <source>
        <dbReference type="ARBA" id="ARBA00007623"/>
    </source>
</evidence>
<feature type="transmembrane region" description="Helical" evidence="23">
    <location>
        <begin position="641"/>
        <end position="660"/>
    </location>
</feature>
<dbReference type="InterPro" id="IPR038765">
    <property type="entry name" value="Papain-like_cys_pep_sf"/>
</dbReference>
<dbReference type="Pfam" id="PF00648">
    <property type="entry name" value="Peptidase_C2"/>
    <property type="match status" value="1"/>
</dbReference>
<accession>A0AAD2E277</accession>
<feature type="transmembrane region" description="Helical" evidence="23">
    <location>
        <begin position="263"/>
        <end position="286"/>
    </location>
</feature>
<feature type="transmembrane region" description="Helical" evidence="23">
    <location>
        <begin position="95"/>
        <end position="118"/>
    </location>
</feature>
<evidence type="ECO:0000256" key="10">
    <source>
        <dbReference type="ARBA" id="ARBA00022692"/>
    </source>
</evidence>
<keyword evidence="13" id="KW-0967">Endosome</keyword>
<evidence type="ECO:0000256" key="13">
    <source>
        <dbReference type="ARBA" id="ARBA00022753"/>
    </source>
</evidence>
<dbReference type="SUPFAM" id="SSF49758">
    <property type="entry name" value="Calpain large subunit, middle domain (domain III)"/>
    <property type="match status" value="1"/>
</dbReference>
<dbReference type="SUPFAM" id="SSF49899">
    <property type="entry name" value="Concanavalin A-like lectins/glucanases"/>
    <property type="match status" value="1"/>
</dbReference>
<dbReference type="Proteomes" id="UP000834106">
    <property type="component" value="Chromosome 13"/>
</dbReference>
<keyword evidence="16" id="KW-0256">Endoplasmic reticulum</keyword>
<evidence type="ECO:0000313" key="26">
    <source>
        <dbReference type="Proteomes" id="UP000834106"/>
    </source>
</evidence>
<keyword evidence="7" id="KW-1003">Cell membrane</keyword>
<comment type="similarity">
    <text evidence="5">Belongs to the peptidase C2 family.</text>
</comment>
<dbReference type="FunFam" id="2.60.120.380:FF:000005">
    <property type="entry name" value="calpain-type cysteine protease DEK1"/>
    <property type="match status" value="1"/>
</dbReference>
<feature type="transmembrane region" description="Helical" evidence="23">
    <location>
        <begin position="1064"/>
        <end position="1086"/>
    </location>
</feature>
<evidence type="ECO:0000256" key="6">
    <source>
        <dbReference type="ARBA" id="ARBA00022473"/>
    </source>
</evidence>
<dbReference type="InterPro" id="IPR022683">
    <property type="entry name" value="Calpain_III"/>
</dbReference>
<dbReference type="GO" id="GO:0006508">
    <property type="term" value="P:proteolysis"/>
    <property type="evidence" value="ECO:0007669"/>
    <property type="project" value="UniProtKB-KW"/>
</dbReference>
<feature type="transmembrane region" description="Helical" evidence="23">
    <location>
        <begin position="1039"/>
        <end position="1058"/>
    </location>
</feature>
<dbReference type="GO" id="GO:0004198">
    <property type="term" value="F:calcium-dependent cysteine-type endopeptidase activity"/>
    <property type="evidence" value="ECO:0007669"/>
    <property type="project" value="InterPro"/>
</dbReference>
<dbReference type="FunFam" id="2.60.120.200:FF:000165">
    <property type="entry name" value="Calpain-type cysteine protease DEK1"/>
    <property type="match status" value="1"/>
</dbReference>
<reference evidence="25" key="1">
    <citation type="submission" date="2023-05" db="EMBL/GenBank/DDBJ databases">
        <authorList>
            <person name="Huff M."/>
        </authorList>
    </citation>
    <scope>NUCLEOTIDE SEQUENCE</scope>
</reference>
<dbReference type="SMART" id="SM00230">
    <property type="entry name" value="CysPc"/>
    <property type="match status" value="1"/>
</dbReference>
<feature type="transmembrane region" description="Helical" evidence="23">
    <location>
        <begin position="1606"/>
        <end position="1628"/>
    </location>
</feature>
<feature type="transmembrane region" description="Helical" evidence="23">
    <location>
        <begin position="903"/>
        <end position="923"/>
    </location>
</feature>
<evidence type="ECO:0000256" key="4">
    <source>
        <dbReference type="ARBA" id="ARBA00004651"/>
    </source>
</evidence>
<keyword evidence="10 23" id="KW-0812">Transmembrane</keyword>
<dbReference type="PROSITE" id="PS50203">
    <property type="entry name" value="CALPAIN_CAT"/>
    <property type="match status" value="2"/>
</dbReference>
<keyword evidence="9 21" id="KW-0645">Protease</keyword>
<feature type="transmembrane region" description="Helical" evidence="23">
    <location>
        <begin position="6"/>
        <end position="33"/>
    </location>
</feature>
<evidence type="ECO:0000256" key="8">
    <source>
        <dbReference type="ARBA" id="ARBA00022490"/>
    </source>
</evidence>
<name>A0AAD2E277_9LAMI</name>
<feature type="active site" evidence="20 21">
    <location>
        <position position="2522"/>
    </location>
</feature>
<evidence type="ECO:0000259" key="24">
    <source>
        <dbReference type="PROSITE" id="PS50203"/>
    </source>
</evidence>
<proteinExistence type="inferred from homology"/>
<evidence type="ECO:0000256" key="9">
    <source>
        <dbReference type="ARBA" id="ARBA00022670"/>
    </source>
</evidence>
<dbReference type="SUPFAM" id="SSF54001">
    <property type="entry name" value="Cysteine proteinases"/>
    <property type="match status" value="2"/>
</dbReference>
<dbReference type="GO" id="GO:0010008">
    <property type="term" value="C:endosome membrane"/>
    <property type="evidence" value="ECO:0007669"/>
    <property type="project" value="UniProtKB-SubCell"/>
</dbReference>
<keyword evidence="8" id="KW-0963">Cytoplasm</keyword>
<feature type="transmembrane region" description="Helical" evidence="23">
    <location>
        <begin position="964"/>
        <end position="984"/>
    </location>
</feature>
<feature type="transmembrane region" description="Helical" evidence="23">
    <location>
        <begin position="238"/>
        <end position="257"/>
    </location>
</feature>
<organism evidence="25 26">
    <name type="scientific">Fraxinus pennsylvanica</name>
    <dbReference type="NCBI Taxonomy" id="56036"/>
    <lineage>
        <taxon>Eukaryota</taxon>
        <taxon>Viridiplantae</taxon>
        <taxon>Streptophyta</taxon>
        <taxon>Embryophyta</taxon>
        <taxon>Tracheophyta</taxon>
        <taxon>Spermatophyta</taxon>
        <taxon>Magnoliopsida</taxon>
        <taxon>eudicotyledons</taxon>
        <taxon>Gunneridae</taxon>
        <taxon>Pentapetalae</taxon>
        <taxon>asterids</taxon>
        <taxon>lamiids</taxon>
        <taxon>Lamiales</taxon>
        <taxon>Oleaceae</taxon>
        <taxon>Oleeae</taxon>
        <taxon>Fraxinus</taxon>
    </lineage>
</organism>
<feature type="transmembrane region" description="Helical" evidence="23">
    <location>
        <begin position="1539"/>
        <end position="1563"/>
    </location>
</feature>
<feature type="transmembrane region" description="Helical" evidence="23">
    <location>
        <begin position="1649"/>
        <end position="1668"/>
    </location>
</feature>
<dbReference type="Gene3D" id="3.90.70.10">
    <property type="entry name" value="Cysteine proteinases"/>
    <property type="match status" value="2"/>
</dbReference>
<evidence type="ECO:0000256" key="15">
    <source>
        <dbReference type="ARBA" id="ARBA00022807"/>
    </source>
</evidence>
<dbReference type="SMART" id="SM00720">
    <property type="entry name" value="calpain_III"/>
    <property type="match status" value="1"/>
</dbReference>
<feature type="transmembrane region" description="Helical" evidence="23">
    <location>
        <begin position="608"/>
        <end position="626"/>
    </location>
</feature>
<dbReference type="InterPro" id="IPR000169">
    <property type="entry name" value="Pept_cys_AS"/>
</dbReference>
<feature type="transmembrane region" description="Helical" evidence="23">
    <location>
        <begin position="1513"/>
        <end position="1533"/>
    </location>
</feature>
<feature type="transmembrane region" description="Helical" evidence="23">
    <location>
        <begin position="1674"/>
        <end position="1696"/>
    </location>
</feature>
<feature type="domain" description="Calpain catalytic" evidence="24">
    <location>
        <begin position="2298"/>
        <end position="2596"/>
    </location>
</feature>
<dbReference type="FunFam" id="3.90.70.10:FF:000038">
    <property type="entry name" value="Calpain-type cysteine protease DEK1"/>
    <property type="match status" value="1"/>
</dbReference>
<comment type="caution">
    <text evidence="21">Lacks conserved residue(s) required for the propagation of feature annotation.</text>
</comment>
<feature type="region of interest" description="Disordered" evidence="22">
    <location>
        <begin position="364"/>
        <end position="393"/>
    </location>
</feature>
<dbReference type="InterPro" id="IPR033883">
    <property type="entry name" value="C2_III"/>
</dbReference>
<feature type="transmembrane region" description="Helical" evidence="23">
    <location>
        <begin position="58"/>
        <end position="83"/>
    </location>
</feature>
<evidence type="ECO:0000256" key="2">
    <source>
        <dbReference type="ARBA" id="ARBA00004477"/>
    </source>
</evidence>
<dbReference type="CDD" id="cd00044">
    <property type="entry name" value="CysPc"/>
    <property type="match status" value="1"/>
</dbReference>
<dbReference type="PANTHER" id="PTHR10183:SF379">
    <property type="entry name" value="CALPAIN-5"/>
    <property type="match status" value="1"/>
</dbReference>